<dbReference type="InterPro" id="IPR012337">
    <property type="entry name" value="RNaseH-like_sf"/>
</dbReference>
<protein>
    <submittedName>
        <fullName evidence="2">Transposase and inactivated derivatives, IS30 family</fullName>
    </submittedName>
</protein>
<dbReference type="InterPro" id="IPR053392">
    <property type="entry name" value="Transposase_IS30-like"/>
</dbReference>
<dbReference type="GO" id="GO:0003676">
    <property type="term" value="F:nucleic acid binding"/>
    <property type="evidence" value="ECO:0007669"/>
    <property type="project" value="InterPro"/>
</dbReference>
<dbReference type="Proteomes" id="UP000183982">
    <property type="component" value="Unassembled WGS sequence"/>
</dbReference>
<dbReference type="GO" id="GO:0032196">
    <property type="term" value="P:transposition"/>
    <property type="evidence" value="ECO:0007669"/>
    <property type="project" value="TreeGrafter"/>
</dbReference>
<evidence type="ECO:0000313" key="3">
    <source>
        <dbReference type="Proteomes" id="UP000183982"/>
    </source>
</evidence>
<gene>
    <name evidence="2" type="ORF">SAMN05444000_102259</name>
</gene>
<evidence type="ECO:0000259" key="1">
    <source>
        <dbReference type="PROSITE" id="PS50994"/>
    </source>
</evidence>
<dbReference type="PROSITE" id="PS50994">
    <property type="entry name" value="INTEGRASE"/>
    <property type="match status" value="1"/>
</dbReference>
<dbReference type="AlphaFoldDB" id="A0A1M6D8T1"/>
<evidence type="ECO:0000313" key="2">
    <source>
        <dbReference type="EMBL" id="SHI69632.1"/>
    </source>
</evidence>
<dbReference type="InterPro" id="IPR036397">
    <property type="entry name" value="RNaseH_sf"/>
</dbReference>
<dbReference type="EMBL" id="FQZQ01000002">
    <property type="protein sequence ID" value="SHI69632.1"/>
    <property type="molecule type" value="Genomic_DNA"/>
</dbReference>
<dbReference type="PANTHER" id="PTHR10948">
    <property type="entry name" value="TRANSPOSASE"/>
    <property type="match status" value="1"/>
</dbReference>
<dbReference type="InterPro" id="IPR051917">
    <property type="entry name" value="Transposase-Integrase"/>
</dbReference>
<dbReference type="GO" id="GO:0004803">
    <property type="term" value="F:transposase activity"/>
    <property type="evidence" value="ECO:0007669"/>
    <property type="project" value="TreeGrafter"/>
</dbReference>
<dbReference type="NCBIfam" id="NF033563">
    <property type="entry name" value="transpos_IS30"/>
    <property type="match status" value="1"/>
</dbReference>
<dbReference type="SUPFAM" id="SSF53098">
    <property type="entry name" value="Ribonuclease H-like"/>
    <property type="match status" value="1"/>
</dbReference>
<dbReference type="STRING" id="1470563.SAMN05444000_102259"/>
<name>A0A1M6D8T1_9RHOB</name>
<dbReference type="GO" id="GO:0005829">
    <property type="term" value="C:cytosol"/>
    <property type="evidence" value="ECO:0007669"/>
    <property type="project" value="TreeGrafter"/>
</dbReference>
<dbReference type="Gene3D" id="3.30.420.10">
    <property type="entry name" value="Ribonuclease H-like superfamily/Ribonuclease H"/>
    <property type="match status" value="1"/>
</dbReference>
<keyword evidence="3" id="KW-1185">Reference proteome</keyword>
<accession>A0A1M6D8T1</accession>
<dbReference type="Pfam" id="PF00665">
    <property type="entry name" value="rve"/>
    <property type="match status" value="1"/>
</dbReference>
<dbReference type="InterPro" id="IPR001584">
    <property type="entry name" value="Integrase_cat-core"/>
</dbReference>
<dbReference type="GO" id="GO:0015074">
    <property type="term" value="P:DNA integration"/>
    <property type="evidence" value="ECO:0007669"/>
    <property type="project" value="InterPro"/>
</dbReference>
<proteinExistence type="predicted"/>
<reference evidence="3" key="1">
    <citation type="submission" date="2016-11" db="EMBL/GenBank/DDBJ databases">
        <authorList>
            <person name="Varghese N."/>
            <person name="Submissions S."/>
        </authorList>
    </citation>
    <scope>NUCLEOTIDE SEQUENCE [LARGE SCALE GENOMIC DNA]</scope>
    <source>
        <strain evidence="3">DSM 100564</strain>
    </source>
</reference>
<organism evidence="2 3">
    <name type="scientific">Shimia gijangensis</name>
    <dbReference type="NCBI Taxonomy" id="1470563"/>
    <lineage>
        <taxon>Bacteria</taxon>
        <taxon>Pseudomonadati</taxon>
        <taxon>Pseudomonadota</taxon>
        <taxon>Alphaproteobacteria</taxon>
        <taxon>Rhodobacterales</taxon>
        <taxon>Roseobacteraceae</taxon>
    </lineage>
</organism>
<sequence length="283" mass="32351">MISTELHRKWSPQQITGWLIRENPDEEDKRIPHETIYRGLFIQTRGAPKKEFQAHLRAAQSIRRSRHATLMQSGLGKFSDAVSIHEQPVEVEGRAVLGHWEGDLIAGSSNSFIATLVERNTRFVMLAKVENKDTQSVITALIKQARKLPKDLYRSLTWDRGSEMAGHRKFTMATKIDVYFCDPQSPWQRGSNENTNRLLRQYFPKGTDISGFSQAELSAVARQLNERPRKTLQYQTQQRNSRPVLQRPVETAPAKQTLVHPVANDRYPTCRRNFPCTEIGGAS</sequence>
<feature type="domain" description="Integrase catalytic" evidence="1">
    <location>
        <begin position="84"/>
        <end position="261"/>
    </location>
</feature>
<dbReference type="PANTHER" id="PTHR10948:SF23">
    <property type="entry name" value="TRANSPOSASE INSI FOR INSERTION SEQUENCE ELEMENT IS30A-RELATED"/>
    <property type="match status" value="1"/>
</dbReference>